<sequence length="333" mass="35133">MSLTRIIVEKAGPLTTIQERGRTGYMRFGVPHSGPIDRLAFAAANAGIGNKEGAALIEVSLGGISLVCAEGSVGFCVCGGDFTAEVEGSPLGSWATGILHAGMRLRIKEGALGNWAYLAFGGDLLAPSWLGSRATHLLAGLGGGRVGTGREIIVEAAPLPKEAHALPKPELRPIEDAMIVMGPQDRYFPETARSAVTGSPFTASAKFDRMGRVMEGQPLVPERLDIASEPAVRGSLQIDGEGRLTILLADHQTIGGYPKIATVVGSDVDRIAQLPTGAALRFHPVPVEEATARWRNHAEAARRYLADAATGWRPFGERLMASNLIDGVVDASR</sequence>
<evidence type="ECO:0000256" key="3">
    <source>
        <dbReference type="ARBA" id="ARBA00022840"/>
    </source>
</evidence>
<comment type="caution">
    <text evidence="5">The sequence shown here is derived from an EMBL/GenBank/DDBJ whole genome shotgun (WGS) entry which is preliminary data.</text>
</comment>
<dbReference type="Pfam" id="PF02626">
    <property type="entry name" value="CT_A_B"/>
    <property type="match status" value="1"/>
</dbReference>
<protein>
    <submittedName>
        <fullName evidence="5">Biotin-dependent carboxyltransferase family protein</fullName>
    </submittedName>
</protein>
<dbReference type="Proteomes" id="UP001259572">
    <property type="component" value="Unassembled WGS sequence"/>
</dbReference>
<dbReference type="InterPro" id="IPR003778">
    <property type="entry name" value="CT_A_B"/>
</dbReference>
<dbReference type="SUPFAM" id="SSF50891">
    <property type="entry name" value="Cyclophilin-like"/>
    <property type="match status" value="1"/>
</dbReference>
<keyword evidence="2" id="KW-0378">Hydrolase</keyword>
<dbReference type="RefSeq" id="WP_315725096.1">
    <property type="nucleotide sequence ID" value="NZ_JAVUPU010000003.1"/>
</dbReference>
<dbReference type="EMBL" id="JAVUPU010000003">
    <property type="protein sequence ID" value="MDT9598768.1"/>
    <property type="molecule type" value="Genomic_DNA"/>
</dbReference>
<dbReference type="PANTHER" id="PTHR43309">
    <property type="entry name" value="5-OXOPROLINASE SUBUNIT C"/>
    <property type="match status" value="1"/>
</dbReference>
<feature type="domain" description="Carboxyltransferase" evidence="4">
    <location>
        <begin position="27"/>
        <end position="300"/>
    </location>
</feature>
<dbReference type="Gene3D" id="2.40.100.10">
    <property type="entry name" value="Cyclophilin-like"/>
    <property type="match status" value="1"/>
</dbReference>
<accession>A0ABU3Q708</accession>
<dbReference type="SMART" id="SM00797">
    <property type="entry name" value="AHS2"/>
    <property type="match status" value="1"/>
</dbReference>
<dbReference type="InterPro" id="IPR029000">
    <property type="entry name" value="Cyclophilin-like_dom_sf"/>
</dbReference>
<dbReference type="PANTHER" id="PTHR43309:SF5">
    <property type="entry name" value="5-OXOPROLINASE SUBUNIT C"/>
    <property type="match status" value="1"/>
</dbReference>
<evidence type="ECO:0000256" key="2">
    <source>
        <dbReference type="ARBA" id="ARBA00022801"/>
    </source>
</evidence>
<reference evidence="5 6" key="1">
    <citation type="submission" date="2023-05" db="EMBL/GenBank/DDBJ databases">
        <authorList>
            <person name="Guo Y."/>
        </authorList>
    </citation>
    <scope>NUCLEOTIDE SEQUENCE [LARGE SCALE GENOMIC DNA]</scope>
    <source>
        <strain evidence="5 6">GR2756</strain>
    </source>
</reference>
<evidence type="ECO:0000313" key="5">
    <source>
        <dbReference type="EMBL" id="MDT9598768.1"/>
    </source>
</evidence>
<dbReference type="InterPro" id="IPR052708">
    <property type="entry name" value="PxpC"/>
</dbReference>
<evidence type="ECO:0000256" key="1">
    <source>
        <dbReference type="ARBA" id="ARBA00022741"/>
    </source>
</evidence>
<evidence type="ECO:0000259" key="4">
    <source>
        <dbReference type="SMART" id="SM00797"/>
    </source>
</evidence>
<evidence type="ECO:0000313" key="6">
    <source>
        <dbReference type="Proteomes" id="UP001259572"/>
    </source>
</evidence>
<gene>
    <name evidence="5" type="ORF">RQX22_07400</name>
</gene>
<keyword evidence="3" id="KW-0067">ATP-binding</keyword>
<name>A0ABU3Q708_9SPHN</name>
<proteinExistence type="predicted"/>
<organism evidence="5 6">
    <name type="scientific">Sphingosinicella rhizophila</name>
    <dbReference type="NCBI Taxonomy" id="3050082"/>
    <lineage>
        <taxon>Bacteria</taxon>
        <taxon>Pseudomonadati</taxon>
        <taxon>Pseudomonadota</taxon>
        <taxon>Alphaproteobacteria</taxon>
        <taxon>Sphingomonadales</taxon>
        <taxon>Sphingosinicellaceae</taxon>
        <taxon>Sphingosinicella</taxon>
    </lineage>
</organism>
<keyword evidence="6" id="KW-1185">Reference proteome</keyword>
<keyword evidence="1" id="KW-0547">Nucleotide-binding</keyword>